<evidence type="ECO:0000256" key="1">
    <source>
        <dbReference type="SAM" id="MobiDB-lite"/>
    </source>
</evidence>
<accession>A0A8J7WGL8</accession>
<feature type="compositionally biased region" description="Low complexity" evidence="1">
    <location>
        <begin position="11"/>
        <end position="34"/>
    </location>
</feature>
<dbReference type="Proteomes" id="UP000677913">
    <property type="component" value="Unassembled WGS sequence"/>
</dbReference>
<sequence length="320" mass="33040">MTTDAGLPEGAAAAVDPAAESAKAPETGWAAPSADQPPPALPPALPVQPIEPIDPAALEAARLQREQDAARRARRRRNALRWVGAVAVTMAVGGGTAFALTLPQRTDMPGLATAPDGRYAFPALTLPTLPAGQPAPSASANSMAQQHLADIRRLLLPRPTGAGAQGVKSAVDGWLADPSPLFVAQDSKSIFAEFGLRHTAAESWKTPDGATTTVYLLQFTDALASSAALTKLSNDDSTVDMTPSLSAALTGVPSNAPSHEINPYGGVDGDYTPVSSGGELTRYGTFRSGDIIAVVIESGPAKLSFAAFQQVMTLQAELLQ</sequence>
<feature type="region of interest" description="Disordered" evidence="1">
    <location>
        <begin position="1"/>
        <end position="50"/>
    </location>
</feature>
<name>A0A8J7WGL8_9ACTN</name>
<evidence type="ECO:0000256" key="2">
    <source>
        <dbReference type="SAM" id="Phobius"/>
    </source>
</evidence>
<dbReference type="RefSeq" id="WP_211463822.1">
    <property type="nucleotide sequence ID" value="NZ_JAGSXH010000004.1"/>
</dbReference>
<keyword evidence="4" id="KW-1185">Reference proteome</keyword>
<comment type="caution">
    <text evidence="3">The sequence shown here is derived from an EMBL/GenBank/DDBJ whole genome shotgun (WGS) entry which is preliminary data.</text>
</comment>
<dbReference type="EMBL" id="JAGSXH010000004">
    <property type="protein sequence ID" value="MBS2961798.1"/>
    <property type="molecule type" value="Genomic_DNA"/>
</dbReference>
<gene>
    <name evidence="3" type="ORF">KGA66_01970</name>
</gene>
<evidence type="ECO:0000313" key="4">
    <source>
        <dbReference type="Proteomes" id="UP000677913"/>
    </source>
</evidence>
<keyword evidence="2" id="KW-0472">Membrane</keyword>
<dbReference type="AlphaFoldDB" id="A0A8J7WGL8"/>
<protein>
    <submittedName>
        <fullName evidence="3">Uncharacterized protein</fullName>
    </submittedName>
</protein>
<keyword evidence="2" id="KW-0812">Transmembrane</keyword>
<reference evidence="3" key="1">
    <citation type="submission" date="2021-04" db="EMBL/GenBank/DDBJ databases">
        <title>Genome based classification of Actinospica acidithermotolerans sp. nov., an actinobacterium isolated from an Indonesian hot spring.</title>
        <authorList>
            <person name="Kusuma A.B."/>
            <person name="Putra K.E."/>
            <person name="Nafisah S."/>
            <person name="Loh J."/>
            <person name="Nouioui I."/>
            <person name="Goodfellow M."/>
        </authorList>
    </citation>
    <scope>NUCLEOTIDE SEQUENCE</scope>
    <source>
        <strain evidence="3">DSM 45618</strain>
    </source>
</reference>
<keyword evidence="2" id="KW-1133">Transmembrane helix</keyword>
<proteinExistence type="predicted"/>
<feature type="compositionally biased region" description="Pro residues" evidence="1">
    <location>
        <begin position="35"/>
        <end position="46"/>
    </location>
</feature>
<feature type="transmembrane region" description="Helical" evidence="2">
    <location>
        <begin position="79"/>
        <end position="100"/>
    </location>
</feature>
<evidence type="ECO:0000313" key="3">
    <source>
        <dbReference type="EMBL" id="MBS2961798.1"/>
    </source>
</evidence>
<organism evidence="3 4">
    <name type="scientific">Actinocrinis puniceicyclus</name>
    <dbReference type="NCBI Taxonomy" id="977794"/>
    <lineage>
        <taxon>Bacteria</taxon>
        <taxon>Bacillati</taxon>
        <taxon>Actinomycetota</taxon>
        <taxon>Actinomycetes</taxon>
        <taxon>Catenulisporales</taxon>
        <taxon>Actinospicaceae</taxon>
        <taxon>Actinocrinis</taxon>
    </lineage>
</organism>